<feature type="non-terminal residue" evidence="1">
    <location>
        <position position="136"/>
    </location>
</feature>
<accession>X1AP78</accession>
<reference evidence="1" key="1">
    <citation type="journal article" date="2014" name="Front. Microbiol.">
        <title>High frequency of phylogenetically diverse reductive dehalogenase-homologous genes in deep subseafloor sedimentary metagenomes.</title>
        <authorList>
            <person name="Kawai M."/>
            <person name="Futagami T."/>
            <person name="Toyoda A."/>
            <person name="Takaki Y."/>
            <person name="Nishi S."/>
            <person name="Hori S."/>
            <person name="Arai W."/>
            <person name="Tsubouchi T."/>
            <person name="Morono Y."/>
            <person name="Uchiyama I."/>
            <person name="Ito T."/>
            <person name="Fujiyama A."/>
            <person name="Inagaki F."/>
            <person name="Takami H."/>
        </authorList>
    </citation>
    <scope>NUCLEOTIDE SEQUENCE</scope>
    <source>
        <strain evidence="1">Expedition CK06-06</strain>
    </source>
</reference>
<protein>
    <submittedName>
        <fullName evidence="1">Uncharacterized protein</fullName>
    </submittedName>
</protein>
<gene>
    <name evidence="1" type="ORF">S01H4_24306</name>
</gene>
<dbReference type="EMBL" id="BART01011399">
    <property type="protein sequence ID" value="GAG84580.1"/>
    <property type="molecule type" value="Genomic_DNA"/>
</dbReference>
<evidence type="ECO:0000313" key="1">
    <source>
        <dbReference type="EMBL" id="GAG84580.1"/>
    </source>
</evidence>
<sequence>MLMKEQCFICTKNLSKINSILDAQYVKYSWRPHFEENKYILYFSKQNLYTCIPCGKQFFMWNLSKNKVNLLQNRTINGKQMNLPKLPCKLIEHCVMCKQETPYLDSDPLHLRQFYLKSMGQCCSSCYMAIHNTSTT</sequence>
<dbReference type="AlphaFoldDB" id="X1AP78"/>
<name>X1AP78_9ZZZZ</name>
<proteinExistence type="predicted"/>
<organism evidence="1">
    <name type="scientific">marine sediment metagenome</name>
    <dbReference type="NCBI Taxonomy" id="412755"/>
    <lineage>
        <taxon>unclassified sequences</taxon>
        <taxon>metagenomes</taxon>
        <taxon>ecological metagenomes</taxon>
    </lineage>
</organism>
<comment type="caution">
    <text evidence="1">The sequence shown here is derived from an EMBL/GenBank/DDBJ whole genome shotgun (WGS) entry which is preliminary data.</text>
</comment>